<feature type="domain" description="CBS" evidence="8">
    <location>
        <begin position="14"/>
        <end position="70"/>
    </location>
</feature>
<evidence type="ECO:0000259" key="7">
    <source>
        <dbReference type="PROSITE" id="PS50112"/>
    </source>
</evidence>
<dbReference type="OrthoDB" id="9803970at2"/>
<dbReference type="InterPro" id="IPR025662">
    <property type="entry name" value="Sigma_54_int_dom_ATP-bd_1"/>
</dbReference>
<dbReference type="AlphaFoldDB" id="A0A1I1AS01"/>
<dbReference type="InterPro" id="IPR058031">
    <property type="entry name" value="AAA_lid_NorR"/>
</dbReference>
<dbReference type="SUPFAM" id="SSF52540">
    <property type="entry name" value="P-loop containing nucleoside triphosphate hydrolases"/>
    <property type="match status" value="1"/>
</dbReference>
<dbReference type="GO" id="GO:0006355">
    <property type="term" value="P:regulation of DNA-templated transcription"/>
    <property type="evidence" value="ECO:0007669"/>
    <property type="project" value="InterPro"/>
</dbReference>
<dbReference type="FunFam" id="3.40.50.300:FF:000006">
    <property type="entry name" value="DNA-binding transcriptional regulator NtrC"/>
    <property type="match status" value="1"/>
</dbReference>
<evidence type="ECO:0000313" key="9">
    <source>
        <dbReference type="EMBL" id="SFB40794.1"/>
    </source>
</evidence>
<dbReference type="SUPFAM" id="SSF55785">
    <property type="entry name" value="PYP-like sensor domain (PAS domain)"/>
    <property type="match status" value="1"/>
</dbReference>
<dbReference type="Pfam" id="PF13426">
    <property type="entry name" value="PAS_9"/>
    <property type="match status" value="1"/>
</dbReference>
<dbReference type="SUPFAM" id="SSF46689">
    <property type="entry name" value="Homeodomain-like"/>
    <property type="match status" value="1"/>
</dbReference>
<keyword evidence="5" id="KW-0129">CBS domain</keyword>
<dbReference type="SMART" id="SM00382">
    <property type="entry name" value="AAA"/>
    <property type="match status" value="1"/>
</dbReference>
<evidence type="ECO:0000256" key="3">
    <source>
        <dbReference type="ARBA" id="ARBA00023015"/>
    </source>
</evidence>
<keyword evidence="3" id="KW-0805">Transcription regulation</keyword>
<evidence type="ECO:0000256" key="4">
    <source>
        <dbReference type="ARBA" id="ARBA00023163"/>
    </source>
</evidence>
<evidence type="ECO:0000256" key="5">
    <source>
        <dbReference type="PROSITE-ProRule" id="PRU00703"/>
    </source>
</evidence>
<name>A0A1I1AS01_9CLOT</name>
<dbReference type="PANTHER" id="PTHR32071:SF57">
    <property type="entry name" value="C4-DICARBOXYLATE TRANSPORT TRANSCRIPTIONAL REGULATORY PROTEIN DCTD"/>
    <property type="match status" value="1"/>
</dbReference>
<dbReference type="InterPro" id="IPR000644">
    <property type="entry name" value="CBS_dom"/>
</dbReference>
<dbReference type="SUPFAM" id="SSF54631">
    <property type="entry name" value="CBS-domain pair"/>
    <property type="match status" value="1"/>
</dbReference>
<dbReference type="NCBIfam" id="NF041552">
    <property type="entry name" value="TF_PrdR"/>
    <property type="match status" value="1"/>
</dbReference>
<dbReference type="Pfam" id="PF00571">
    <property type="entry name" value="CBS"/>
    <property type="match status" value="2"/>
</dbReference>
<dbReference type="CDD" id="cd00009">
    <property type="entry name" value="AAA"/>
    <property type="match status" value="1"/>
</dbReference>
<evidence type="ECO:0000259" key="6">
    <source>
        <dbReference type="PROSITE" id="PS50045"/>
    </source>
</evidence>
<dbReference type="PROSITE" id="PS00676">
    <property type="entry name" value="SIGMA54_INTERACT_2"/>
    <property type="match status" value="1"/>
</dbReference>
<dbReference type="InterPro" id="IPR048106">
    <property type="entry name" value="PrdR-like"/>
</dbReference>
<dbReference type="RefSeq" id="WP_090042915.1">
    <property type="nucleotide sequence ID" value="NZ_FOKI01000045.1"/>
</dbReference>
<dbReference type="PROSITE" id="PS50112">
    <property type="entry name" value="PAS"/>
    <property type="match status" value="1"/>
</dbReference>
<sequence length="593" mass="67016">MNLSELLYKVKDIMNTKFIKVKENDTVEDVSNLIINNNSDEVIIVDESEKLKGIFTRNDLAKITSKHGSMKDGIDKYMIKNPIVISPEESARHARDIMIKNNIGRIPVVKDKKVIGVVTSNNLRDTFYLKIDEMFDLQNNILDNIHEAVCICDPKGIIIYWNKSSEKLYKLKAKDVVGNKLEKYFDDAKILTALKDGKTIENIRHEPIKGKSVILSAVPIYNSNNKLVAVVSTDRDITEVVALSKKLQSANAQVEFLSKAYSREIANNYKFQHIIGNSKKIIESIALCQKVASTTASVLITGESGTGKEVFAKAIHEASGRKGQFVAVNCSAIPEHLLESELFGYVEGAFTGAIKKGKIGMFEFADNGTLFLDEIGDMPIGMQSKLLRVLQDGIIYRLGSEKGINTNTRIIAATNKDLRKAIKDKEFRDDLFYRLAVVQVELPPLRERKDDIKDLINYFVKQVSKGEGIIVSGVDQNIYDILCNYKWEGNIRELRNVVQRMVVLSNNGYVSKNSIPGYILNCNDLKDFNKSDNNEEVDEFDLEERVKQLEYNTIKEVMSLTRGNKVKAAEMLKIKRSTLYYKLKQYGIMDTCQ</sequence>
<dbReference type="InterPro" id="IPR025943">
    <property type="entry name" value="Sigma_54_int_dom_ATP-bd_2"/>
</dbReference>
<evidence type="ECO:0000256" key="1">
    <source>
        <dbReference type="ARBA" id="ARBA00022741"/>
    </source>
</evidence>
<dbReference type="PANTHER" id="PTHR32071">
    <property type="entry name" value="TRANSCRIPTIONAL REGULATORY PROTEIN"/>
    <property type="match status" value="1"/>
</dbReference>
<keyword evidence="4" id="KW-0804">Transcription</keyword>
<evidence type="ECO:0000313" key="10">
    <source>
        <dbReference type="Proteomes" id="UP000198619"/>
    </source>
</evidence>
<dbReference type="Pfam" id="PF00158">
    <property type="entry name" value="Sigma54_activat"/>
    <property type="match status" value="1"/>
</dbReference>
<keyword evidence="1" id="KW-0547">Nucleotide-binding</keyword>
<dbReference type="Proteomes" id="UP000198619">
    <property type="component" value="Unassembled WGS sequence"/>
</dbReference>
<dbReference type="SMART" id="SM00091">
    <property type="entry name" value="PAS"/>
    <property type="match status" value="1"/>
</dbReference>
<dbReference type="GO" id="GO:0043565">
    <property type="term" value="F:sequence-specific DNA binding"/>
    <property type="evidence" value="ECO:0007669"/>
    <property type="project" value="InterPro"/>
</dbReference>
<feature type="domain" description="Sigma-54 factor interaction" evidence="6">
    <location>
        <begin position="274"/>
        <end position="503"/>
    </location>
</feature>
<dbReference type="InterPro" id="IPR009057">
    <property type="entry name" value="Homeodomain-like_sf"/>
</dbReference>
<dbReference type="InterPro" id="IPR000014">
    <property type="entry name" value="PAS"/>
</dbReference>
<dbReference type="PRINTS" id="PR01590">
    <property type="entry name" value="HTHFIS"/>
</dbReference>
<evidence type="ECO:0000259" key="8">
    <source>
        <dbReference type="PROSITE" id="PS51371"/>
    </source>
</evidence>
<dbReference type="SMART" id="SM00116">
    <property type="entry name" value="CBS"/>
    <property type="match status" value="2"/>
</dbReference>
<dbReference type="EMBL" id="FOKI01000045">
    <property type="protein sequence ID" value="SFB40794.1"/>
    <property type="molecule type" value="Genomic_DNA"/>
</dbReference>
<gene>
    <name evidence="9" type="ORF">SAMN04488528_104511</name>
</gene>
<dbReference type="InterPro" id="IPR002197">
    <property type="entry name" value="HTH_Fis"/>
</dbReference>
<dbReference type="NCBIfam" id="TIGR00229">
    <property type="entry name" value="sensory_box"/>
    <property type="match status" value="1"/>
</dbReference>
<dbReference type="Gene3D" id="3.40.50.300">
    <property type="entry name" value="P-loop containing nucleotide triphosphate hydrolases"/>
    <property type="match status" value="1"/>
</dbReference>
<organism evidence="9 10">
    <name type="scientific">Clostridium frigidicarnis</name>
    <dbReference type="NCBI Taxonomy" id="84698"/>
    <lineage>
        <taxon>Bacteria</taxon>
        <taxon>Bacillati</taxon>
        <taxon>Bacillota</taxon>
        <taxon>Clostridia</taxon>
        <taxon>Eubacteriales</taxon>
        <taxon>Clostridiaceae</taxon>
        <taxon>Clostridium</taxon>
    </lineage>
</organism>
<dbReference type="InterPro" id="IPR002078">
    <property type="entry name" value="Sigma_54_int"/>
</dbReference>
<dbReference type="Gene3D" id="1.10.8.60">
    <property type="match status" value="1"/>
</dbReference>
<dbReference type="Gene3D" id="3.30.450.20">
    <property type="entry name" value="PAS domain"/>
    <property type="match status" value="1"/>
</dbReference>
<dbReference type="InterPro" id="IPR046342">
    <property type="entry name" value="CBS_dom_sf"/>
</dbReference>
<dbReference type="Gene3D" id="1.10.10.60">
    <property type="entry name" value="Homeodomain-like"/>
    <property type="match status" value="1"/>
</dbReference>
<feature type="domain" description="PAS" evidence="7">
    <location>
        <begin position="141"/>
        <end position="181"/>
    </location>
</feature>
<dbReference type="Gene3D" id="3.10.580.10">
    <property type="entry name" value="CBS-domain"/>
    <property type="match status" value="1"/>
</dbReference>
<accession>A0A1I1AS01</accession>
<feature type="domain" description="CBS" evidence="8">
    <location>
        <begin position="78"/>
        <end position="133"/>
    </location>
</feature>
<dbReference type="Pfam" id="PF02954">
    <property type="entry name" value="HTH_8"/>
    <property type="match status" value="1"/>
</dbReference>
<dbReference type="Pfam" id="PF25601">
    <property type="entry name" value="AAA_lid_14"/>
    <property type="match status" value="1"/>
</dbReference>
<protein>
    <submittedName>
        <fullName evidence="9">PAS domain S-box-containing protein</fullName>
    </submittedName>
</protein>
<dbReference type="PROSITE" id="PS00675">
    <property type="entry name" value="SIGMA54_INTERACT_1"/>
    <property type="match status" value="1"/>
</dbReference>
<dbReference type="PROSITE" id="PS51371">
    <property type="entry name" value="CBS"/>
    <property type="match status" value="2"/>
</dbReference>
<reference evidence="9 10" key="1">
    <citation type="submission" date="2016-10" db="EMBL/GenBank/DDBJ databases">
        <authorList>
            <person name="de Groot N.N."/>
        </authorList>
    </citation>
    <scope>NUCLEOTIDE SEQUENCE [LARGE SCALE GENOMIC DNA]</scope>
    <source>
        <strain evidence="9 10">DSM 12271</strain>
    </source>
</reference>
<dbReference type="STRING" id="84698.SAMN04488528_104511"/>
<dbReference type="CDD" id="cd00130">
    <property type="entry name" value="PAS"/>
    <property type="match status" value="1"/>
</dbReference>
<dbReference type="InterPro" id="IPR035965">
    <property type="entry name" value="PAS-like_dom_sf"/>
</dbReference>
<dbReference type="InterPro" id="IPR003593">
    <property type="entry name" value="AAA+_ATPase"/>
</dbReference>
<keyword evidence="2" id="KW-0067">ATP-binding</keyword>
<proteinExistence type="predicted"/>
<dbReference type="GO" id="GO:0005524">
    <property type="term" value="F:ATP binding"/>
    <property type="evidence" value="ECO:0007669"/>
    <property type="project" value="UniProtKB-KW"/>
</dbReference>
<dbReference type="PROSITE" id="PS50045">
    <property type="entry name" value="SIGMA54_INTERACT_4"/>
    <property type="match status" value="1"/>
</dbReference>
<evidence type="ECO:0000256" key="2">
    <source>
        <dbReference type="ARBA" id="ARBA00022840"/>
    </source>
</evidence>
<dbReference type="InterPro" id="IPR027417">
    <property type="entry name" value="P-loop_NTPase"/>
</dbReference>
<keyword evidence="10" id="KW-1185">Reference proteome</keyword>